<comment type="caution">
    <text evidence="1">The sequence shown here is derived from an EMBL/GenBank/DDBJ whole genome shotgun (WGS) entry which is preliminary data.</text>
</comment>
<evidence type="ECO:0000313" key="2">
    <source>
        <dbReference type="Proteomes" id="UP000789396"/>
    </source>
</evidence>
<dbReference type="Proteomes" id="UP000789396">
    <property type="component" value="Unassembled WGS sequence"/>
</dbReference>
<name>A0A9N9JMW0_9GLOM</name>
<gene>
    <name evidence="1" type="ORF">RFULGI_LOCUS16476</name>
</gene>
<keyword evidence="2" id="KW-1185">Reference proteome</keyword>
<organism evidence="1 2">
    <name type="scientific">Racocetra fulgida</name>
    <dbReference type="NCBI Taxonomy" id="60492"/>
    <lineage>
        <taxon>Eukaryota</taxon>
        <taxon>Fungi</taxon>
        <taxon>Fungi incertae sedis</taxon>
        <taxon>Mucoromycota</taxon>
        <taxon>Glomeromycotina</taxon>
        <taxon>Glomeromycetes</taxon>
        <taxon>Diversisporales</taxon>
        <taxon>Gigasporaceae</taxon>
        <taxon>Racocetra</taxon>
    </lineage>
</organism>
<sequence>ATMRIVGCIKVNQRPQSEMDYVNEAIEVASEDEIGNTNIKNDDSFDERTLY</sequence>
<feature type="non-terminal residue" evidence="1">
    <location>
        <position position="1"/>
    </location>
</feature>
<protein>
    <submittedName>
        <fullName evidence="1">16113_t:CDS:1</fullName>
    </submittedName>
</protein>
<evidence type="ECO:0000313" key="1">
    <source>
        <dbReference type="EMBL" id="CAG8788216.1"/>
    </source>
</evidence>
<accession>A0A9N9JMW0</accession>
<dbReference type="AlphaFoldDB" id="A0A9N9JMW0"/>
<reference evidence="1" key="1">
    <citation type="submission" date="2021-06" db="EMBL/GenBank/DDBJ databases">
        <authorList>
            <person name="Kallberg Y."/>
            <person name="Tangrot J."/>
            <person name="Rosling A."/>
        </authorList>
    </citation>
    <scope>NUCLEOTIDE SEQUENCE</scope>
    <source>
        <strain evidence="1">IN212</strain>
    </source>
</reference>
<feature type="non-terminal residue" evidence="1">
    <location>
        <position position="51"/>
    </location>
</feature>
<dbReference type="EMBL" id="CAJVPZ010058612">
    <property type="protein sequence ID" value="CAG8788216.1"/>
    <property type="molecule type" value="Genomic_DNA"/>
</dbReference>
<proteinExistence type="predicted"/>